<keyword evidence="6" id="KW-0931">ER-Golgi transport</keyword>
<evidence type="ECO:0000256" key="9">
    <source>
        <dbReference type="ARBA" id="ARBA00023136"/>
    </source>
</evidence>
<dbReference type="GO" id="GO:0046923">
    <property type="term" value="F:ER retention sequence binding"/>
    <property type="evidence" value="ECO:0007669"/>
    <property type="project" value="InterPro"/>
</dbReference>
<feature type="transmembrane region" description="Helical" evidence="11">
    <location>
        <begin position="151"/>
        <end position="168"/>
    </location>
</feature>
<dbReference type="GO" id="GO:0015031">
    <property type="term" value="P:protein transport"/>
    <property type="evidence" value="ECO:0007669"/>
    <property type="project" value="UniProtKB-KW"/>
</dbReference>
<keyword evidence="7 11" id="KW-0653">Protein transport</keyword>
<dbReference type="GO" id="GO:0005789">
    <property type="term" value="C:endoplasmic reticulum membrane"/>
    <property type="evidence" value="ECO:0007669"/>
    <property type="project" value="UniProtKB-SubCell"/>
</dbReference>
<evidence type="ECO:0000256" key="3">
    <source>
        <dbReference type="ARBA" id="ARBA00022448"/>
    </source>
</evidence>
<keyword evidence="8 11" id="KW-1133">Transmembrane helix</keyword>
<accession>A0A8H3FTN6</accession>
<dbReference type="InterPro" id="IPR000133">
    <property type="entry name" value="ER_ret_rcpt"/>
</dbReference>
<evidence type="ECO:0000256" key="10">
    <source>
        <dbReference type="ARBA" id="ARBA00023170"/>
    </source>
</evidence>
<keyword evidence="9 11" id="KW-0472">Membrane</keyword>
<evidence type="ECO:0000256" key="1">
    <source>
        <dbReference type="ARBA" id="ARBA00004477"/>
    </source>
</evidence>
<dbReference type="PANTHER" id="PTHR10585">
    <property type="entry name" value="ER LUMEN PROTEIN RETAINING RECEPTOR"/>
    <property type="match status" value="1"/>
</dbReference>
<evidence type="ECO:0000256" key="8">
    <source>
        <dbReference type="ARBA" id="ARBA00022989"/>
    </source>
</evidence>
<name>A0A8H3FTN6_9LECA</name>
<comment type="similarity">
    <text evidence="2 11">Belongs to the ERD2 family.</text>
</comment>
<feature type="transmembrane region" description="Helical" evidence="11">
    <location>
        <begin position="180"/>
        <end position="200"/>
    </location>
</feature>
<dbReference type="Proteomes" id="UP000664203">
    <property type="component" value="Unassembled WGS sequence"/>
</dbReference>
<keyword evidence="4 11" id="KW-0812">Transmembrane</keyword>
<evidence type="ECO:0000256" key="5">
    <source>
        <dbReference type="ARBA" id="ARBA00022824"/>
    </source>
</evidence>
<proteinExistence type="inferred from homology"/>
<keyword evidence="5 11" id="KW-0256">Endoplasmic reticulum</keyword>
<dbReference type="GO" id="GO:0006621">
    <property type="term" value="P:protein retention in ER lumen"/>
    <property type="evidence" value="ECO:0007669"/>
    <property type="project" value="InterPro"/>
</dbReference>
<evidence type="ECO:0000256" key="4">
    <source>
        <dbReference type="ARBA" id="ARBA00022692"/>
    </source>
</evidence>
<evidence type="ECO:0000313" key="12">
    <source>
        <dbReference type="EMBL" id="CAF9927613.1"/>
    </source>
</evidence>
<dbReference type="AlphaFoldDB" id="A0A8H3FTN6"/>
<keyword evidence="10 11" id="KW-0675">Receptor</keyword>
<gene>
    <name evidence="12" type="primary">ERD2</name>
    <name evidence="12" type="ORF">ALECFALPRED_003799</name>
</gene>
<dbReference type="GO" id="GO:0016192">
    <property type="term" value="P:vesicle-mediated transport"/>
    <property type="evidence" value="ECO:0007669"/>
    <property type="project" value="UniProtKB-KW"/>
</dbReference>
<evidence type="ECO:0000256" key="6">
    <source>
        <dbReference type="ARBA" id="ARBA00022892"/>
    </source>
</evidence>
<comment type="caution">
    <text evidence="12">The sequence shown here is derived from an EMBL/GenBank/DDBJ whole genome shotgun (WGS) entry which is preliminary data.</text>
</comment>
<dbReference type="EMBL" id="CAJPDR010000231">
    <property type="protein sequence ID" value="CAF9927613.1"/>
    <property type="molecule type" value="Genomic_DNA"/>
</dbReference>
<dbReference type="PRINTS" id="PR00660">
    <property type="entry name" value="ERLUMENR"/>
</dbReference>
<evidence type="ECO:0000256" key="11">
    <source>
        <dbReference type="RuleBase" id="RU000634"/>
    </source>
</evidence>
<evidence type="ECO:0000256" key="2">
    <source>
        <dbReference type="ARBA" id="ARBA00010120"/>
    </source>
</evidence>
<evidence type="ECO:0000256" key="7">
    <source>
        <dbReference type="ARBA" id="ARBA00022927"/>
    </source>
</evidence>
<keyword evidence="13" id="KW-1185">Reference proteome</keyword>
<evidence type="ECO:0000313" key="13">
    <source>
        <dbReference type="Proteomes" id="UP000664203"/>
    </source>
</evidence>
<reference evidence="12" key="1">
    <citation type="submission" date="2021-03" db="EMBL/GenBank/DDBJ databases">
        <authorList>
            <person name="Tagirdzhanova G."/>
        </authorList>
    </citation>
    <scope>NUCLEOTIDE SEQUENCE</scope>
</reference>
<protein>
    <recommendedName>
        <fullName evidence="11">ER lumen protein-retaining receptor</fullName>
    </recommendedName>
</protein>
<dbReference type="Pfam" id="PF00810">
    <property type="entry name" value="ER_lumen_recept"/>
    <property type="match status" value="1"/>
</dbReference>
<comment type="subcellular location">
    <subcellularLocation>
        <location evidence="1 11">Endoplasmic reticulum membrane</location>
        <topology evidence="1 11">Multi-pass membrane protein</topology>
    </subcellularLocation>
</comment>
<sequence>MPQQSCSGISFKSQALYLMVYATRYLGKQFSLRVCILSKLTALHCPSTDIFWTFTTGSVYNTTFKLLFLAAQSYTVYLMLNDYKPTHDPNIDTFKVQYLLGGSAVLAVLFPYRYQVTEVLWSLSIWLESVAILPQLFMLQRTGEAETITTHYLFALGLYRALYIPNWLYRYFAEGYVDQIAWVAGLVQTVLYSDFFWIYYTK</sequence>
<dbReference type="OrthoDB" id="7694678at2759"/>
<feature type="transmembrane region" description="Helical" evidence="11">
    <location>
        <begin position="120"/>
        <end position="139"/>
    </location>
</feature>
<keyword evidence="3 11" id="KW-0813">Transport</keyword>
<dbReference type="PROSITE" id="PS00952">
    <property type="entry name" value="ER_LUMEN_RECEPTOR_2"/>
    <property type="match status" value="1"/>
</dbReference>
<comment type="caution">
    <text evidence="11">Lacks conserved residue(s) required for the propagation of feature annotation.</text>
</comment>
<organism evidence="12 13">
    <name type="scientific">Alectoria fallacina</name>
    <dbReference type="NCBI Taxonomy" id="1903189"/>
    <lineage>
        <taxon>Eukaryota</taxon>
        <taxon>Fungi</taxon>
        <taxon>Dikarya</taxon>
        <taxon>Ascomycota</taxon>
        <taxon>Pezizomycotina</taxon>
        <taxon>Lecanoromycetes</taxon>
        <taxon>OSLEUM clade</taxon>
        <taxon>Lecanoromycetidae</taxon>
        <taxon>Lecanorales</taxon>
        <taxon>Lecanorineae</taxon>
        <taxon>Parmeliaceae</taxon>
        <taxon>Alectoria</taxon>
    </lineage>
</organism>